<gene>
    <name evidence="1" type="ORF">JTE90_013033</name>
</gene>
<evidence type="ECO:0000313" key="1">
    <source>
        <dbReference type="EMBL" id="KAG8183342.1"/>
    </source>
</evidence>
<accession>A0AAV6UGC4</accession>
<dbReference type="AlphaFoldDB" id="A0AAV6UGC4"/>
<dbReference type="EMBL" id="JAFNEN010000420">
    <property type="protein sequence ID" value="KAG8183342.1"/>
    <property type="molecule type" value="Genomic_DNA"/>
</dbReference>
<evidence type="ECO:0000313" key="2">
    <source>
        <dbReference type="Proteomes" id="UP000827092"/>
    </source>
</evidence>
<dbReference type="Proteomes" id="UP000827092">
    <property type="component" value="Unassembled WGS sequence"/>
</dbReference>
<protein>
    <submittedName>
        <fullName evidence="1">Uncharacterized protein</fullName>
    </submittedName>
</protein>
<organism evidence="1 2">
    <name type="scientific">Oedothorax gibbosus</name>
    <dbReference type="NCBI Taxonomy" id="931172"/>
    <lineage>
        <taxon>Eukaryota</taxon>
        <taxon>Metazoa</taxon>
        <taxon>Ecdysozoa</taxon>
        <taxon>Arthropoda</taxon>
        <taxon>Chelicerata</taxon>
        <taxon>Arachnida</taxon>
        <taxon>Araneae</taxon>
        <taxon>Araneomorphae</taxon>
        <taxon>Entelegynae</taxon>
        <taxon>Araneoidea</taxon>
        <taxon>Linyphiidae</taxon>
        <taxon>Erigoninae</taxon>
        <taxon>Oedothorax</taxon>
    </lineage>
</organism>
<comment type="caution">
    <text evidence="1">The sequence shown here is derived from an EMBL/GenBank/DDBJ whole genome shotgun (WGS) entry which is preliminary data.</text>
</comment>
<sequence length="110" mass="12769">MLFQRSLLMKGQEPSLKKGADTTKLLVYKDKNELLIDDLFVYNSLKKKQETSSQLFIPRKSSQEAKRMRSKCISEIVNPRFLHQKKSVHSPNIKKRWLKMADGGSFLLSI</sequence>
<proteinExistence type="predicted"/>
<keyword evidence="2" id="KW-1185">Reference proteome</keyword>
<name>A0AAV6UGC4_9ARAC</name>
<reference evidence="1 2" key="1">
    <citation type="journal article" date="2022" name="Nat. Ecol. Evol.">
        <title>A masculinizing supergene underlies an exaggerated male reproductive morph in a spider.</title>
        <authorList>
            <person name="Hendrickx F."/>
            <person name="De Corte Z."/>
            <person name="Sonet G."/>
            <person name="Van Belleghem S.M."/>
            <person name="Kostlbacher S."/>
            <person name="Vangestel C."/>
        </authorList>
    </citation>
    <scope>NUCLEOTIDE SEQUENCE [LARGE SCALE GENOMIC DNA]</scope>
    <source>
        <strain evidence="1">W744_W776</strain>
    </source>
</reference>